<accession>A0AA41CQ37</accession>
<organism evidence="1 2">
    <name type="scientific">Weissella confusa</name>
    <name type="common">Lactobacillus confusus</name>
    <dbReference type="NCBI Taxonomy" id="1583"/>
    <lineage>
        <taxon>Bacteria</taxon>
        <taxon>Bacillati</taxon>
        <taxon>Bacillota</taxon>
        <taxon>Bacilli</taxon>
        <taxon>Lactobacillales</taxon>
        <taxon>Lactobacillaceae</taxon>
        <taxon>Weissella</taxon>
    </lineage>
</organism>
<dbReference type="Proteomes" id="UP000728106">
    <property type="component" value="Unassembled WGS sequence"/>
</dbReference>
<reference evidence="1 2" key="1">
    <citation type="journal article" date="2021" name="Int. J. Food Microbiol.">
        <title>Safety demonstration of a microbial species for use in the food chain: Weissella confusa.</title>
        <authorList>
            <person name="Bourdichon F."/>
            <person name="Patrone V."/>
            <person name="Fontana A."/>
            <person name="Milani G."/>
            <person name="Morelli L."/>
        </authorList>
    </citation>
    <scope>NUCLEOTIDE SEQUENCE [LARGE SCALE GENOMIC DNA]</scope>
    <source>
        <strain evidence="1 2">CCUG 43002</strain>
    </source>
</reference>
<sequence>MRIPETGKQVEIDYQTASVTKKLSNPELCYISSFVILNYDTDLDEDGHISSEFIEDVSDIANGRPFMLIELSSLKRSVTNFLSEQDNYAKAYSGPIEYTDEPFRDKDAVSLVFRKRLKYKAQREYRIAILKPEGTSYPPTGIDIKRMDQPVQVFDYDSLKSIKKMISEL</sequence>
<evidence type="ECO:0000313" key="2">
    <source>
        <dbReference type="Proteomes" id="UP000728106"/>
    </source>
</evidence>
<evidence type="ECO:0000313" key="1">
    <source>
        <dbReference type="EMBL" id="MBJ7638468.1"/>
    </source>
</evidence>
<comment type="caution">
    <text evidence="1">The sequence shown here is derived from an EMBL/GenBank/DDBJ whole genome shotgun (WGS) entry which is preliminary data.</text>
</comment>
<gene>
    <name evidence="1" type="ORF">HAU20_03590</name>
</gene>
<protein>
    <submittedName>
        <fullName evidence="1">Uncharacterized protein</fullName>
    </submittedName>
</protein>
<keyword evidence="2" id="KW-1185">Reference proteome</keyword>
<proteinExistence type="predicted"/>
<dbReference type="RefSeq" id="WP_199468028.1">
    <property type="nucleotide sequence ID" value="NZ_JAAOCP010000003.1"/>
</dbReference>
<name>A0AA41CQ37_WEICO</name>
<dbReference type="AlphaFoldDB" id="A0AA41CQ37"/>
<dbReference type="EMBL" id="JAAOCP010000003">
    <property type="protein sequence ID" value="MBJ7638468.1"/>
    <property type="molecule type" value="Genomic_DNA"/>
</dbReference>